<reference evidence="2 3" key="1">
    <citation type="submission" date="2017-12" db="EMBL/GenBank/DDBJ databases">
        <title>Confluentibacter flavum sp. nov., isolated from the saline lake.</title>
        <authorList>
            <person name="Yu L."/>
        </authorList>
    </citation>
    <scope>NUCLEOTIDE SEQUENCE [LARGE SCALE GENOMIC DNA]</scope>
    <source>
        <strain evidence="2 3">3B</strain>
    </source>
</reference>
<organism evidence="2 3">
    <name type="scientific">Confluentibacter flavum</name>
    <dbReference type="NCBI Taxonomy" id="1909700"/>
    <lineage>
        <taxon>Bacteria</taxon>
        <taxon>Pseudomonadati</taxon>
        <taxon>Bacteroidota</taxon>
        <taxon>Flavobacteriia</taxon>
        <taxon>Flavobacteriales</taxon>
        <taxon>Flavobacteriaceae</taxon>
        <taxon>Confluentibacter</taxon>
    </lineage>
</organism>
<dbReference type="InterPro" id="IPR032710">
    <property type="entry name" value="NTF2-like_dom_sf"/>
</dbReference>
<comment type="caution">
    <text evidence="2">The sequence shown here is derived from an EMBL/GenBank/DDBJ whole genome shotgun (WGS) entry which is preliminary data.</text>
</comment>
<evidence type="ECO:0008006" key="4">
    <source>
        <dbReference type="Google" id="ProtNLM"/>
    </source>
</evidence>
<dbReference type="AlphaFoldDB" id="A0A2N3HN75"/>
<dbReference type="OrthoDB" id="8754772at2"/>
<dbReference type="Gene3D" id="3.10.450.50">
    <property type="match status" value="1"/>
</dbReference>
<keyword evidence="3" id="KW-1185">Reference proteome</keyword>
<dbReference type="Proteomes" id="UP000233435">
    <property type="component" value="Unassembled WGS sequence"/>
</dbReference>
<dbReference type="EMBL" id="PJEO01000014">
    <property type="protein sequence ID" value="PKQ46308.1"/>
    <property type="molecule type" value="Genomic_DNA"/>
</dbReference>
<protein>
    <recommendedName>
        <fullName evidence="4">Nuclear transport factor 2 family protein</fullName>
    </recommendedName>
</protein>
<feature type="signal peptide" evidence="1">
    <location>
        <begin position="1"/>
        <end position="19"/>
    </location>
</feature>
<name>A0A2N3HN75_9FLAO</name>
<evidence type="ECO:0000313" key="2">
    <source>
        <dbReference type="EMBL" id="PKQ46308.1"/>
    </source>
</evidence>
<evidence type="ECO:0000256" key="1">
    <source>
        <dbReference type="SAM" id="SignalP"/>
    </source>
</evidence>
<dbReference type="RefSeq" id="WP_106658585.1">
    <property type="nucleotide sequence ID" value="NZ_PJEO01000014.1"/>
</dbReference>
<proteinExistence type="predicted"/>
<feature type="chain" id="PRO_5014807339" description="Nuclear transport factor 2 family protein" evidence="1">
    <location>
        <begin position="20"/>
        <end position="177"/>
    </location>
</feature>
<evidence type="ECO:0000313" key="3">
    <source>
        <dbReference type="Proteomes" id="UP000233435"/>
    </source>
</evidence>
<sequence>MKSSISLLLIIFFVFSLNAQEKEVKNPIDTTSVLTLDKTIKTLYNVISGESGKKRHWEQFKFLFKSDAKLIAAGKDVNGETKISYMKPDDYIKNSGKWLETNGFFEKEIHRTVNTFGNMAQVFSTYECFYNIKDKKPFMRGINSIQLWNDGKRWWIINLYWSQETRDNPIPEAYLIK</sequence>
<accession>A0A2N3HN75</accession>
<keyword evidence="1" id="KW-0732">Signal</keyword>
<gene>
    <name evidence="2" type="ORF">CSW08_03865</name>
</gene>
<dbReference type="SUPFAM" id="SSF54427">
    <property type="entry name" value="NTF2-like"/>
    <property type="match status" value="1"/>
</dbReference>